<proteinExistence type="predicted"/>
<dbReference type="EMBL" id="BRLF01000010">
    <property type="protein sequence ID" value="GKX48838.1"/>
    <property type="molecule type" value="Genomic_DNA"/>
</dbReference>
<dbReference type="EMBL" id="BSRL01000010">
    <property type="protein sequence ID" value="GLV71194.1"/>
    <property type="molecule type" value="Genomic_DNA"/>
</dbReference>
<evidence type="ECO:0000313" key="3">
    <source>
        <dbReference type="Proteomes" id="UP001058167"/>
    </source>
</evidence>
<comment type="caution">
    <text evidence="2">The sequence shown here is derived from an EMBL/GenBank/DDBJ whole genome shotgun (WGS) entry which is preliminary data.</text>
</comment>
<dbReference type="RefSeq" id="WP_309297088.1">
    <property type="nucleotide sequence ID" value="NZ_BRLF01000010.1"/>
</dbReference>
<dbReference type="AlphaFoldDB" id="A0AAI9PF53"/>
<accession>A0AAI9PF53</accession>
<organism evidence="2 4">
    <name type="scientific">Pectobacterium carotovorum subsp. carotovorum</name>
    <name type="common">Erwinia carotovora subsp. carotovora</name>
    <dbReference type="NCBI Taxonomy" id="555"/>
    <lineage>
        <taxon>Bacteria</taxon>
        <taxon>Pseudomonadati</taxon>
        <taxon>Pseudomonadota</taxon>
        <taxon>Gammaproteobacteria</taxon>
        <taxon>Enterobacterales</taxon>
        <taxon>Pectobacteriaceae</taxon>
        <taxon>Pectobacterium</taxon>
    </lineage>
</organism>
<reference evidence="2" key="2">
    <citation type="submission" date="2023-02" db="EMBL/GenBank/DDBJ databases">
        <title>Pectobacterium carotovorum subsp. carotovorum NBRC 12380.</title>
        <authorList>
            <person name="Ichikawa N."/>
            <person name="Sato H."/>
            <person name="Tonouchi N."/>
        </authorList>
    </citation>
    <scope>NUCLEOTIDE SEQUENCE</scope>
    <source>
        <strain evidence="2">NBRC 12380</strain>
    </source>
</reference>
<sequence>MNGKGFIFSTEDENTYPEQQVLDTNLFGYEYVLVQKLLSHHLGIPKPITGANGINNGFTVTSSGDTFQIFEKKTWLERIKEQLYYISDQINIDFDEIFNSLDANKFSQPAYFPVYNFPKDACFVIRRDEIEKITSLTVGNKTNSESTHRISTPLSRLLWLACKHNEAINPLIKQPYKLISIFEQWASSEGITDRLSGDTLKTALERGSPTTSNKPLNQ</sequence>
<name>A0AAI9PF53_PECCC</name>
<protein>
    <submittedName>
        <fullName evidence="2">Uncharacterized protein</fullName>
    </submittedName>
</protein>
<evidence type="ECO:0000313" key="2">
    <source>
        <dbReference type="EMBL" id="GLV71194.1"/>
    </source>
</evidence>
<reference evidence="1" key="1">
    <citation type="submission" date="2022-06" db="EMBL/GenBank/DDBJ databases">
        <title>Draft genome sequences of Pectobacterium carotovorum subsp. carotovorum str. NBRC12380.</title>
        <authorList>
            <person name="Wakabayashi Y."/>
            <person name="Kojima K."/>
        </authorList>
    </citation>
    <scope>NUCLEOTIDE SEQUENCE</scope>
    <source>
        <strain evidence="1">NBRC 12380</strain>
    </source>
</reference>
<dbReference type="Proteomes" id="UP001165145">
    <property type="component" value="Unassembled WGS sequence"/>
</dbReference>
<evidence type="ECO:0000313" key="1">
    <source>
        <dbReference type="EMBL" id="GKX48838.1"/>
    </source>
</evidence>
<keyword evidence="3" id="KW-1185">Reference proteome</keyword>
<gene>
    <name evidence="2" type="ORF">Pcaca03_36380</name>
    <name evidence="1" type="ORF">SOASR016_35900</name>
</gene>
<dbReference type="Proteomes" id="UP001058167">
    <property type="component" value="Unassembled WGS sequence"/>
</dbReference>
<evidence type="ECO:0000313" key="4">
    <source>
        <dbReference type="Proteomes" id="UP001165145"/>
    </source>
</evidence>